<dbReference type="InterPro" id="IPR003141">
    <property type="entry name" value="Pol/His_phosphatase_N"/>
</dbReference>
<reference evidence="9 10" key="1">
    <citation type="submission" date="2015-09" db="EMBL/GenBank/DDBJ databases">
        <title>Genome sequence of Oxobacter pfennigii DSM 3222.</title>
        <authorList>
            <person name="Poehlein A."/>
            <person name="Bengelsdorf F.R."/>
            <person name="Schiel-Bengelsdorf B."/>
            <person name="Duerre P."/>
            <person name="Daniel R."/>
        </authorList>
    </citation>
    <scope>NUCLEOTIDE SEQUENCE [LARGE SCALE GENOMIC DNA]</scope>
    <source>
        <strain evidence="9 10">DSM 3222</strain>
    </source>
</reference>
<dbReference type="PROSITE" id="PS00629">
    <property type="entry name" value="IMP_1"/>
    <property type="match status" value="1"/>
</dbReference>
<feature type="binding site" evidence="7">
    <location>
        <position position="355"/>
    </location>
    <ligand>
        <name>Mg(2+)</name>
        <dbReference type="ChEBI" id="CHEBI:18420"/>
        <label>1</label>
        <note>catalytic</note>
    </ligand>
</feature>
<dbReference type="Gene3D" id="3.40.190.80">
    <property type="match status" value="1"/>
</dbReference>
<dbReference type="PANTHER" id="PTHR20854:SF4">
    <property type="entry name" value="INOSITOL-1-MONOPHOSPHATASE-RELATED"/>
    <property type="match status" value="1"/>
</dbReference>
<evidence type="ECO:0000256" key="3">
    <source>
        <dbReference type="ARBA" id="ARBA00013106"/>
    </source>
</evidence>
<dbReference type="OrthoDB" id="9804333at2"/>
<dbReference type="InterPro" id="IPR020550">
    <property type="entry name" value="Inositol_monophosphatase_CS"/>
</dbReference>
<evidence type="ECO:0000313" key="9">
    <source>
        <dbReference type="EMBL" id="KPU42585.1"/>
    </source>
</evidence>
<evidence type="ECO:0000256" key="6">
    <source>
        <dbReference type="ARBA" id="ARBA00022842"/>
    </source>
</evidence>
<keyword evidence="5 9" id="KW-0378">Hydrolase</keyword>
<keyword evidence="6 7" id="KW-0460">Magnesium</keyword>
<evidence type="ECO:0000256" key="1">
    <source>
        <dbReference type="ARBA" id="ARBA00001033"/>
    </source>
</evidence>
<dbReference type="InterPro" id="IPR020583">
    <property type="entry name" value="Inositol_monoP_metal-BS"/>
</dbReference>
<evidence type="ECO:0000256" key="5">
    <source>
        <dbReference type="ARBA" id="ARBA00022801"/>
    </source>
</evidence>
<dbReference type="AlphaFoldDB" id="A0A0P8Y7R3"/>
<feature type="binding site" evidence="7">
    <location>
        <position position="374"/>
    </location>
    <ligand>
        <name>Mg(2+)</name>
        <dbReference type="ChEBI" id="CHEBI:18420"/>
        <label>1</label>
        <note>catalytic</note>
    </ligand>
</feature>
<dbReference type="EMBL" id="LKET01000067">
    <property type="protein sequence ID" value="KPU42585.1"/>
    <property type="molecule type" value="Genomic_DNA"/>
</dbReference>
<dbReference type="RefSeq" id="WP_083480053.1">
    <property type="nucleotide sequence ID" value="NZ_LKET01000067.1"/>
</dbReference>
<dbReference type="Gene3D" id="3.20.20.140">
    <property type="entry name" value="Metal-dependent hydrolases"/>
    <property type="match status" value="1"/>
</dbReference>
<sequence length="555" mass="61979">MKADLHVHTDISDGSESFKEIIIKAKDNGITHVGITNHDTVRCLKEAIEYGKMTGVKVIPGIEISACDSVKNKKVHILGYNFNLEGENIKKLCDAVLIRRQANSIRQINNLIRYGYDIDLERIFKNAKVSGIVYKQHIMTGLTDRNYSHPSFRELYEKLFKNRGICDMDIEYADVYEAVRAVKSDGGIAVLAHPGQLDSYYLIESLVDAGLDGIELYHEDHDEEDVERVLYYGRKHGLILTGGSDYHGCYGTEIKVGDINSPENYLHHFDKNIKPQSGTLKTTAESCDYEDILEFAEDIIRAAGKSLRECVDKECALEFKNGDFRDIVTKYDVETEEFLKAKLSEKFPAHNFITEESSCNAGCLEGFTWIIDPIDGTVNFVSIGKEFAISAALYKDNKPVLGIVYDVMKDEMYTAVCGCGAFLNKKALGKVNANCTLKDSLIDTSLNSINIFSEKYGINAYKLIKDIRGHRSYGCASLAIVKIALGELQGIVSAKLSLWDYAAAIIILNEVGGCYSYFNYEGEDDYPLSPVTFIAAASQCVLDGLNSKLMFYRNN</sequence>
<dbReference type="SMART" id="SM00481">
    <property type="entry name" value="POLIIIAc"/>
    <property type="match status" value="1"/>
</dbReference>
<dbReference type="FunFam" id="3.30.540.10:FF:000003">
    <property type="entry name" value="Inositol-1-monophosphatase"/>
    <property type="match status" value="1"/>
</dbReference>
<keyword evidence="10" id="KW-1185">Reference proteome</keyword>
<dbReference type="GO" id="GO:0046854">
    <property type="term" value="P:phosphatidylinositol phosphate biosynthetic process"/>
    <property type="evidence" value="ECO:0007669"/>
    <property type="project" value="InterPro"/>
</dbReference>
<feature type="domain" description="Polymerase/histidinol phosphatase N-terminal" evidence="8">
    <location>
        <begin position="3"/>
        <end position="68"/>
    </location>
</feature>
<dbReference type="Proteomes" id="UP000050326">
    <property type="component" value="Unassembled WGS sequence"/>
</dbReference>
<dbReference type="Gene3D" id="1.10.150.650">
    <property type="match status" value="1"/>
</dbReference>
<comment type="catalytic activity">
    <reaction evidence="1">
        <text>a myo-inositol phosphate + H2O = myo-inositol + phosphate</text>
        <dbReference type="Rhea" id="RHEA:24056"/>
        <dbReference type="ChEBI" id="CHEBI:15377"/>
        <dbReference type="ChEBI" id="CHEBI:17268"/>
        <dbReference type="ChEBI" id="CHEBI:43474"/>
        <dbReference type="ChEBI" id="CHEBI:84139"/>
        <dbReference type="EC" id="3.1.3.25"/>
    </reaction>
</comment>
<dbReference type="PRINTS" id="PR00377">
    <property type="entry name" value="IMPHPHTASES"/>
</dbReference>
<dbReference type="GO" id="GO:0007165">
    <property type="term" value="P:signal transduction"/>
    <property type="evidence" value="ECO:0007669"/>
    <property type="project" value="TreeGrafter"/>
</dbReference>
<dbReference type="CDD" id="cd01637">
    <property type="entry name" value="IMPase_like"/>
    <property type="match status" value="1"/>
</dbReference>
<feature type="binding site" evidence="7">
    <location>
        <position position="375"/>
    </location>
    <ligand>
        <name>Mg(2+)</name>
        <dbReference type="ChEBI" id="CHEBI:18420"/>
        <label>1</label>
        <note>catalytic</note>
    </ligand>
</feature>
<dbReference type="Pfam" id="PF02811">
    <property type="entry name" value="PHP"/>
    <property type="match status" value="1"/>
</dbReference>
<dbReference type="PANTHER" id="PTHR20854">
    <property type="entry name" value="INOSITOL MONOPHOSPHATASE"/>
    <property type="match status" value="1"/>
</dbReference>
<dbReference type="InterPro" id="IPR016195">
    <property type="entry name" value="Pol/histidinol_Pase-like"/>
</dbReference>
<comment type="cofactor">
    <cofactor evidence="2 7">
        <name>Mg(2+)</name>
        <dbReference type="ChEBI" id="CHEBI:18420"/>
    </cofactor>
</comment>
<dbReference type="CDD" id="cd07438">
    <property type="entry name" value="PHP_HisPPase_AMP"/>
    <property type="match status" value="1"/>
</dbReference>
<gene>
    <name evidence="9" type="primary">suhB</name>
    <name evidence="9" type="ORF">OXPF_38850</name>
</gene>
<evidence type="ECO:0000256" key="4">
    <source>
        <dbReference type="ARBA" id="ARBA00022723"/>
    </source>
</evidence>
<accession>A0A0P8Y7R3</accession>
<dbReference type="GO" id="GO:0008934">
    <property type="term" value="F:inositol monophosphate 1-phosphatase activity"/>
    <property type="evidence" value="ECO:0007669"/>
    <property type="project" value="TreeGrafter"/>
</dbReference>
<evidence type="ECO:0000256" key="7">
    <source>
        <dbReference type="PIRSR" id="PIRSR600760-2"/>
    </source>
</evidence>
<name>A0A0P8Y7R3_9CLOT</name>
<organism evidence="9 10">
    <name type="scientific">Oxobacter pfennigii</name>
    <dbReference type="NCBI Taxonomy" id="36849"/>
    <lineage>
        <taxon>Bacteria</taxon>
        <taxon>Bacillati</taxon>
        <taxon>Bacillota</taxon>
        <taxon>Clostridia</taxon>
        <taxon>Eubacteriales</taxon>
        <taxon>Clostridiaceae</taxon>
        <taxon>Oxobacter</taxon>
    </lineage>
</organism>
<dbReference type="SUPFAM" id="SSF89550">
    <property type="entry name" value="PHP domain-like"/>
    <property type="match status" value="1"/>
</dbReference>
<dbReference type="Gene3D" id="3.30.540.10">
    <property type="entry name" value="Fructose-1,6-Bisphosphatase, subunit A, domain 1"/>
    <property type="match status" value="1"/>
</dbReference>
<proteinExistence type="predicted"/>
<dbReference type="GO" id="GO:0046872">
    <property type="term" value="F:metal ion binding"/>
    <property type="evidence" value="ECO:0007669"/>
    <property type="project" value="UniProtKB-KW"/>
</dbReference>
<dbReference type="PROSITE" id="PS00630">
    <property type="entry name" value="IMP_2"/>
    <property type="match status" value="1"/>
</dbReference>
<dbReference type="EC" id="3.1.3.25" evidence="3"/>
<feature type="binding site" evidence="7">
    <location>
        <position position="500"/>
    </location>
    <ligand>
        <name>Mg(2+)</name>
        <dbReference type="ChEBI" id="CHEBI:18420"/>
        <label>1</label>
        <note>catalytic</note>
    </ligand>
</feature>
<dbReference type="GO" id="GO:0006020">
    <property type="term" value="P:inositol metabolic process"/>
    <property type="evidence" value="ECO:0007669"/>
    <property type="project" value="TreeGrafter"/>
</dbReference>
<dbReference type="InterPro" id="IPR000760">
    <property type="entry name" value="Inositol_monophosphatase-like"/>
</dbReference>
<evidence type="ECO:0000256" key="2">
    <source>
        <dbReference type="ARBA" id="ARBA00001946"/>
    </source>
</evidence>
<evidence type="ECO:0000313" key="10">
    <source>
        <dbReference type="Proteomes" id="UP000050326"/>
    </source>
</evidence>
<comment type="caution">
    <text evidence="9">The sequence shown here is derived from an EMBL/GenBank/DDBJ whole genome shotgun (WGS) entry which is preliminary data.</text>
</comment>
<dbReference type="PATRIC" id="fig|36849.3.peg.4112"/>
<feature type="binding site" evidence="7">
    <location>
        <position position="372"/>
    </location>
    <ligand>
        <name>Mg(2+)</name>
        <dbReference type="ChEBI" id="CHEBI:18420"/>
        <label>1</label>
        <note>catalytic</note>
    </ligand>
</feature>
<keyword evidence="4 7" id="KW-0479">Metal-binding</keyword>
<dbReference type="SUPFAM" id="SSF56655">
    <property type="entry name" value="Carbohydrate phosphatase"/>
    <property type="match status" value="1"/>
</dbReference>
<dbReference type="Pfam" id="PF00459">
    <property type="entry name" value="Inositol_P"/>
    <property type="match status" value="1"/>
</dbReference>
<dbReference type="STRING" id="36849.OXPF_38850"/>
<dbReference type="InterPro" id="IPR004013">
    <property type="entry name" value="PHP_dom"/>
</dbReference>
<evidence type="ECO:0000259" key="8">
    <source>
        <dbReference type="SMART" id="SM00481"/>
    </source>
</evidence>
<protein>
    <recommendedName>
        <fullName evidence="3">inositol-phosphate phosphatase</fullName>
        <ecNumber evidence="3">3.1.3.25</ecNumber>
    </recommendedName>
</protein>